<sequence length="1205" mass="134100">MAHKEKHGCRLQCLSARKFTPISANNMSKRQLWLRSQTSIEREEEEGEEEEVESQELESNNECRNLFCRQILANRFARYCEDKPICQRYRALKLQCLANVQAKEDEEDSRPLSLIIKRRKRKEKASGEMDEKEEINEKEEMKEAEEKMKKKKVKRDETFTLYKRKKSNDANSSAVRKKRLNLNLTVSVANEEKNSNSSSLEQTKKVLGRDKKREVATKLYELEPKEEKQRNKRAKKAQAAAAESKRKESPVSIDSSNAQARCLSLTNECGFPMGKHKMSTLPLERQSTETGSDAETGKETNSIQVKRRRLDRRMSVDKVLARSSLSSPTNVATATSGADLNYKNHVANPDKRRTSAQVIRRNMNVDLVPLGVARHTSFAGGGGRYVQNGNRFAAQSLRPSDPRPRPPSMTKFRAPLVSAPLSASLLNTSSRPAQRTQLVAAAPPLMTQRPSPPLPSQVSLAIPPVLSSTAETVMIIAPPDRTLTTRFLPDPLSTSGVPEITRISTTDYLKSKKRDCGRQKPEEINRRVSRSSSLERSGSFSDDRAFRFLPVATISTDLPGYNPSDSAPLLSYTEARSALDSRRPCPKGDGRHQRLFRGNEGSGMKYRERAEVCSELERFASQREYRNLPPPRDPYPFRPQDSSSLAGINNSGNGYAVDRHFSSALSPADHIYRRSISHEEPLSAQHRRSEHDTNVELKKSDCGNLEEDAPTFSHNEAFLPRLLSVFVGKLPHALEAVLNVTKKPRKMNWYINYIERIERLCKAFDLHVKFDGLKSVVTVQGREWLTLQGTSTVALHLEVIKSLRAEAVTWLRLNEEMKTALAYCKANKSHSFVRAWNDLKHTGNYISLPRETKYFCGARLHHWTFVVGKVEIGSGSHQDKREAFRLATISALNFLLSIGRGERRPTVKCERVLEEVSTSATGHHRPSRCESLIHNNTHASPTAEAEKEFSSDRSSRGPSSSVQLLPPAAQPSSVVPIKQHQVTRNLADTPSAEVPLTSELHSYAERSGSPATRKCIEKATVASTPVLISNDSHKLAEAAKQCDLLEEKIIHDDINMSALTSARSPRQSITVPPNHHAGLPEPAAILAASTAPVAPVAPDSALIESVETIATFAAASVISTSLNTEKSTLPGVSSRARATTMATSGISVSAKDTLAAQTSAVIPPRRCMMCEMIRMRKPDGERCLRCKQNDAPVNKSAPYLAWALI</sequence>
<dbReference type="Proteomes" id="UP001158986">
    <property type="component" value="Unassembled WGS sequence"/>
</dbReference>
<evidence type="ECO:0000256" key="1">
    <source>
        <dbReference type="SAM" id="MobiDB-lite"/>
    </source>
</evidence>
<gene>
    <name evidence="2" type="ORF">PBS001_LOCUS5311</name>
</gene>
<name>A0ABN8D604_9STRA</name>
<feature type="region of interest" description="Disordered" evidence="1">
    <location>
        <begin position="580"/>
        <end position="602"/>
    </location>
</feature>
<reference evidence="2 3" key="1">
    <citation type="submission" date="2021-11" db="EMBL/GenBank/DDBJ databases">
        <authorList>
            <person name="Islam A."/>
            <person name="Islam S."/>
            <person name="Flora M.S."/>
            <person name="Rahman M."/>
            <person name="Ziaur R.M."/>
            <person name="Epstein J.H."/>
            <person name="Hassan M."/>
            <person name="Klassen M."/>
            <person name="Woodard K."/>
            <person name="Webb A."/>
            <person name="Webby R.J."/>
            <person name="El Zowalaty M.E."/>
        </authorList>
    </citation>
    <scope>NUCLEOTIDE SEQUENCE [LARGE SCALE GENOMIC DNA]</scope>
    <source>
        <strain evidence="2">Pbs1</strain>
    </source>
</reference>
<feature type="compositionally biased region" description="Basic and acidic residues" evidence="1">
    <location>
        <begin position="580"/>
        <end position="592"/>
    </location>
</feature>
<feature type="compositionally biased region" description="Polar residues" evidence="1">
    <location>
        <begin position="288"/>
        <end position="303"/>
    </location>
</feature>
<proteinExistence type="predicted"/>
<feature type="region of interest" description="Disordered" evidence="1">
    <location>
        <begin position="678"/>
        <end position="697"/>
    </location>
</feature>
<feature type="region of interest" description="Disordered" evidence="1">
    <location>
        <begin position="221"/>
        <end position="256"/>
    </location>
</feature>
<feature type="region of interest" description="Disordered" evidence="1">
    <location>
        <begin position="281"/>
        <end position="303"/>
    </location>
</feature>
<evidence type="ECO:0000313" key="3">
    <source>
        <dbReference type="Proteomes" id="UP001158986"/>
    </source>
</evidence>
<dbReference type="EMBL" id="CAKLCB010000266">
    <property type="protein sequence ID" value="CAH0518753.1"/>
    <property type="molecule type" value="Genomic_DNA"/>
</dbReference>
<evidence type="ECO:0000313" key="2">
    <source>
        <dbReference type="EMBL" id="CAH0518753.1"/>
    </source>
</evidence>
<feature type="region of interest" description="Disordered" evidence="1">
    <location>
        <begin position="189"/>
        <end position="209"/>
    </location>
</feature>
<feature type="region of interest" description="Disordered" evidence="1">
    <location>
        <begin position="916"/>
        <end position="974"/>
    </location>
</feature>
<organism evidence="2 3">
    <name type="scientific">Peronospora belbahrii</name>
    <dbReference type="NCBI Taxonomy" id="622444"/>
    <lineage>
        <taxon>Eukaryota</taxon>
        <taxon>Sar</taxon>
        <taxon>Stramenopiles</taxon>
        <taxon>Oomycota</taxon>
        <taxon>Peronosporomycetes</taxon>
        <taxon>Peronosporales</taxon>
        <taxon>Peronosporaceae</taxon>
        <taxon>Peronospora</taxon>
    </lineage>
</organism>
<comment type="caution">
    <text evidence="2">The sequence shown here is derived from an EMBL/GenBank/DDBJ whole genome shotgun (WGS) entry which is preliminary data.</text>
</comment>
<protein>
    <recommendedName>
        <fullName evidence="4">DRBM domain-containing protein</fullName>
    </recommendedName>
</protein>
<evidence type="ECO:0008006" key="4">
    <source>
        <dbReference type="Google" id="ProtNLM"/>
    </source>
</evidence>
<feature type="region of interest" description="Disordered" evidence="1">
    <location>
        <begin position="119"/>
        <end position="143"/>
    </location>
</feature>
<feature type="compositionally biased region" description="Basic and acidic residues" evidence="1">
    <location>
        <begin position="944"/>
        <end position="955"/>
    </location>
</feature>
<accession>A0ABN8D604</accession>
<feature type="compositionally biased region" description="Basic and acidic residues" evidence="1">
    <location>
        <begin position="514"/>
        <end position="526"/>
    </location>
</feature>
<feature type="region of interest" description="Disordered" evidence="1">
    <location>
        <begin position="511"/>
        <end position="538"/>
    </location>
</feature>
<keyword evidence="3" id="KW-1185">Reference proteome</keyword>